<reference evidence="2 3" key="1">
    <citation type="submission" date="2014-02" db="EMBL/GenBank/DDBJ databases">
        <title>The genome sequence of Colletotrichum salicis CBS 607.94.</title>
        <authorList>
            <person name="Baroncelli R."/>
            <person name="Thon M.R."/>
        </authorList>
    </citation>
    <scope>NUCLEOTIDE SEQUENCE [LARGE SCALE GENOMIC DNA]</scope>
    <source>
        <strain evidence="2 3">CBS 607.94</strain>
    </source>
</reference>
<feature type="region of interest" description="Disordered" evidence="1">
    <location>
        <begin position="1"/>
        <end position="51"/>
    </location>
</feature>
<dbReference type="OrthoDB" id="4851150at2759"/>
<feature type="compositionally biased region" description="Low complexity" evidence="1">
    <location>
        <begin position="14"/>
        <end position="50"/>
    </location>
</feature>
<proteinExistence type="predicted"/>
<keyword evidence="3" id="KW-1185">Reference proteome</keyword>
<sequence length="244" mass="25656">MAHQHQHRFDDAASVSSYSSSGSSSRSSSRSSSSSGGSKKSRSSTTSHSNIKSDHWAVSFMKWTTGAPPGKQLALRKTKVCDYEEDWGYDDDGAGSVYSDASYISYAWVSPKWDDSISEIASRSNSRTSGRLRREQRGSGGGRHRFTVPPASFQPPPPPPFNHPPPPPPPNMAPGPGFPMYDDEPAFFDMSGGGMDAGYHPAPMPAFGGGGGGGEPAFVDLNAGGGGGGGGGNNFPGKYADWDD</sequence>
<feature type="region of interest" description="Disordered" evidence="1">
    <location>
        <begin position="121"/>
        <end position="182"/>
    </location>
</feature>
<comment type="caution">
    <text evidence="2">The sequence shown here is derived from an EMBL/GenBank/DDBJ whole genome shotgun (WGS) entry which is preliminary data.</text>
</comment>
<feature type="region of interest" description="Disordered" evidence="1">
    <location>
        <begin position="218"/>
        <end position="244"/>
    </location>
</feature>
<gene>
    <name evidence="2" type="ORF">CSAL01_08885</name>
</gene>
<evidence type="ECO:0000313" key="3">
    <source>
        <dbReference type="Proteomes" id="UP000070121"/>
    </source>
</evidence>
<accession>A0A135TKD0</accession>
<dbReference type="EMBL" id="JFFI01001945">
    <property type="protein sequence ID" value="KXH48663.1"/>
    <property type="molecule type" value="Genomic_DNA"/>
</dbReference>
<feature type="compositionally biased region" description="Gly residues" evidence="1">
    <location>
        <begin position="223"/>
        <end position="234"/>
    </location>
</feature>
<organism evidence="2 3">
    <name type="scientific">Colletotrichum salicis</name>
    <dbReference type="NCBI Taxonomy" id="1209931"/>
    <lineage>
        <taxon>Eukaryota</taxon>
        <taxon>Fungi</taxon>
        <taxon>Dikarya</taxon>
        <taxon>Ascomycota</taxon>
        <taxon>Pezizomycotina</taxon>
        <taxon>Sordariomycetes</taxon>
        <taxon>Hypocreomycetidae</taxon>
        <taxon>Glomerellales</taxon>
        <taxon>Glomerellaceae</taxon>
        <taxon>Colletotrichum</taxon>
        <taxon>Colletotrichum acutatum species complex</taxon>
    </lineage>
</organism>
<evidence type="ECO:0000256" key="1">
    <source>
        <dbReference type="SAM" id="MobiDB-lite"/>
    </source>
</evidence>
<evidence type="ECO:0000313" key="2">
    <source>
        <dbReference type="EMBL" id="KXH48663.1"/>
    </source>
</evidence>
<dbReference type="Proteomes" id="UP000070121">
    <property type="component" value="Unassembled WGS sequence"/>
</dbReference>
<dbReference type="AlphaFoldDB" id="A0A135TKD0"/>
<name>A0A135TKD0_9PEZI</name>
<feature type="compositionally biased region" description="Pro residues" evidence="1">
    <location>
        <begin position="152"/>
        <end position="177"/>
    </location>
</feature>
<protein>
    <submittedName>
        <fullName evidence="2">Uncharacterized protein</fullName>
    </submittedName>
</protein>